<keyword evidence="5" id="KW-0926">Vacuole</keyword>
<keyword evidence="7" id="KW-0472">Membrane</keyword>
<evidence type="ECO:0000256" key="8">
    <source>
        <dbReference type="ARBA" id="ARBA00024354"/>
    </source>
</evidence>
<evidence type="ECO:0000256" key="2">
    <source>
        <dbReference type="ARBA" id="ARBA00004370"/>
    </source>
</evidence>
<evidence type="ECO:0000313" key="13">
    <source>
        <dbReference type="EMBL" id="EGC34649.1"/>
    </source>
</evidence>
<dbReference type="Gene3D" id="2.30.29.30">
    <property type="entry name" value="Pleckstrin-homology domain (PH domain)/Phosphotyrosine-binding domain (PTB)"/>
    <property type="match status" value="1"/>
</dbReference>
<dbReference type="PANTHER" id="PTHR19305:SF9">
    <property type="entry name" value="SYNAPTOSOMAL-ASSOCIATED PROTEIN 29"/>
    <property type="match status" value="1"/>
</dbReference>
<dbReference type="InterPro" id="IPR044766">
    <property type="entry name" value="NPSN/SNAP25-like_N_SNARE"/>
</dbReference>
<dbReference type="GO" id="GO:0005773">
    <property type="term" value="C:vacuole"/>
    <property type="evidence" value="ECO:0007669"/>
    <property type="project" value="UniProtKB-SubCell"/>
</dbReference>
<comment type="subcellular location">
    <subcellularLocation>
        <location evidence="2">Membrane</location>
    </subcellularLocation>
    <subcellularLocation>
        <location evidence="1">Vacuole</location>
    </subcellularLocation>
</comment>
<comment type="similarity">
    <text evidence="3">Belongs to the SNAP-25 family.</text>
</comment>
<dbReference type="Pfam" id="PF02893">
    <property type="entry name" value="GRAM"/>
    <property type="match status" value="1"/>
</dbReference>
<dbReference type="AlphaFoldDB" id="F0ZN40"/>
<dbReference type="Proteomes" id="UP000001064">
    <property type="component" value="Unassembled WGS sequence"/>
</dbReference>
<gene>
    <name evidence="13" type="ORF">DICPUDRAFT_79612</name>
</gene>
<dbReference type="PANTHER" id="PTHR19305">
    <property type="entry name" value="SYNAPTOSOMAL ASSOCIATED PROTEIN"/>
    <property type="match status" value="1"/>
</dbReference>
<dbReference type="Pfam" id="PF12352">
    <property type="entry name" value="V-SNARE_C"/>
    <property type="match status" value="1"/>
</dbReference>
<dbReference type="EMBL" id="GL871089">
    <property type="protein sequence ID" value="EGC34649.1"/>
    <property type="molecule type" value="Genomic_DNA"/>
</dbReference>
<keyword evidence="6" id="KW-0175">Coiled coil</keyword>
<organism evidence="13 14">
    <name type="scientific">Dictyostelium purpureum</name>
    <name type="common">Slime mold</name>
    <dbReference type="NCBI Taxonomy" id="5786"/>
    <lineage>
        <taxon>Eukaryota</taxon>
        <taxon>Amoebozoa</taxon>
        <taxon>Evosea</taxon>
        <taxon>Eumycetozoa</taxon>
        <taxon>Dictyostelia</taxon>
        <taxon>Dictyosteliales</taxon>
        <taxon>Dictyosteliaceae</taxon>
        <taxon>Dictyostelium</taxon>
    </lineage>
</organism>
<dbReference type="GO" id="GO:0007034">
    <property type="term" value="P:vacuolar transport"/>
    <property type="evidence" value="ECO:0007669"/>
    <property type="project" value="UniProtKB-ARBA"/>
</dbReference>
<dbReference type="InterPro" id="IPR000727">
    <property type="entry name" value="T_SNARE_dom"/>
</dbReference>
<dbReference type="CDD" id="cd15841">
    <property type="entry name" value="SNARE_Qc"/>
    <property type="match status" value="1"/>
</dbReference>
<dbReference type="SUPFAM" id="SSF58038">
    <property type="entry name" value="SNARE fusion complex"/>
    <property type="match status" value="2"/>
</dbReference>
<dbReference type="SMART" id="SM00568">
    <property type="entry name" value="GRAM"/>
    <property type="match status" value="1"/>
</dbReference>
<dbReference type="FunFam" id="1.20.5.110:FF:000058">
    <property type="entry name" value="VAM7p Vacuolar SNARE protein"/>
    <property type="match status" value="1"/>
</dbReference>
<evidence type="ECO:0000256" key="5">
    <source>
        <dbReference type="ARBA" id="ARBA00022554"/>
    </source>
</evidence>
<dbReference type="VEuPathDB" id="AmoebaDB:DICPUDRAFT_79612"/>
<dbReference type="GO" id="GO:0097576">
    <property type="term" value="P:vacuole fusion"/>
    <property type="evidence" value="ECO:0007669"/>
    <property type="project" value="UniProtKB-ARBA"/>
</dbReference>
<feature type="domain" description="T-SNARE coiled-coil homology" evidence="12">
    <location>
        <begin position="400"/>
        <end position="462"/>
    </location>
</feature>
<dbReference type="GO" id="GO:0016192">
    <property type="term" value="P:vesicle-mediated transport"/>
    <property type="evidence" value="ECO:0007669"/>
    <property type="project" value="UniProtKB-ARBA"/>
</dbReference>
<evidence type="ECO:0000256" key="11">
    <source>
        <dbReference type="ARBA" id="ARBA00054927"/>
    </source>
</evidence>
<dbReference type="CDD" id="cd15861">
    <property type="entry name" value="SNARE_SNAP25N_23N_29N_SEC9N"/>
    <property type="match status" value="1"/>
</dbReference>
<dbReference type="GO" id="GO:0005886">
    <property type="term" value="C:plasma membrane"/>
    <property type="evidence" value="ECO:0000318"/>
    <property type="project" value="GO_Central"/>
</dbReference>
<dbReference type="OrthoDB" id="2162691at2759"/>
<keyword evidence="14" id="KW-1185">Reference proteome</keyword>
<dbReference type="GO" id="GO:0031201">
    <property type="term" value="C:SNARE complex"/>
    <property type="evidence" value="ECO:0007669"/>
    <property type="project" value="InterPro"/>
</dbReference>
<evidence type="ECO:0000256" key="10">
    <source>
        <dbReference type="ARBA" id="ARBA00032027"/>
    </source>
</evidence>
<dbReference type="InterPro" id="IPR004182">
    <property type="entry name" value="GRAM"/>
</dbReference>
<evidence type="ECO:0000256" key="1">
    <source>
        <dbReference type="ARBA" id="ARBA00004116"/>
    </source>
</evidence>
<dbReference type="OMA" id="MDNIHAN"/>
<reference evidence="14" key="1">
    <citation type="journal article" date="2011" name="Genome Biol.">
        <title>Comparative genomics of the social amoebae Dictyostelium discoideum and Dictyostelium purpureum.</title>
        <authorList>
            <consortium name="US DOE Joint Genome Institute (JGI-PGF)"/>
            <person name="Sucgang R."/>
            <person name="Kuo A."/>
            <person name="Tian X."/>
            <person name="Salerno W."/>
            <person name="Parikh A."/>
            <person name="Feasley C.L."/>
            <person name="Dalin E."/>
            <person name="Tu H."/>
            <person name="Huang E."/>
            <person name="Barry K."/>
            <person name="Lindquist E."/>
            <person name="Shapiro H."/>
            <person name="Bruce D."/>
            <person name="Schmutz J."/>
            <person name="Salamov A."/>
            <person name="Fey P."/>
            <person name="Gaudet P."/>
            <person name="Anjard C."/>
            <person name="Babu M.M."/>
            <person name="Basu S."/>
            <person name="Bushmanova Y."/>
            <person name="van der Wel H."/>
            <person name="Katoh-Kurasawa M."/>
            <person name="Dinh C."/>
            <person name="Coutinho P.M."/>
            <person name="Saito T."/>
            <person name="Elias M."/>
            <person name="Schaap P."/>
            <person name="Kay R.R."/>
            <person name="Henrissat B."/>
            <person name="Eichinger L."/>
            <person name="Rivero F."/>
            <person name="Putnam N.H."/>
            <person name="West C.M."/>
            <person name="Loomis W.F."/>
            <person name="Chisholm R.L."/>
            <person name="Shaulsky G."/>
            <person name="Strassmann J.E."/>
            <person name="Queller D.C."/>
            <person name="Kuspa A."/>
            <person name="Grigoriev I.V."/>
        </authorList>
    </citation>
    <scope>NUCLEOTIDE SEQUENCE [LARGE SCALE GENOMIC DNA]</scope>
    <source>
        <strain evidence="14">QSDP1</strain>
    </source>
</reference>
<evidence type="ECO:0000256" key="6">
    <source>
        <dbReference type="ARBA" id="ARBA00023054"/>
    </source>
</evidence>
<proteinExistence type="inferred from homology"/>
<dbReference type="SMART" id="SM00397">
    <property type="entry name" value="t_SNARE"/>
    <property type="match status" value="2"/>
</dbReference>
<dbReference type="PROSITE" id="PS50192">
    <property type="entry name" value="T_SNARE"/>
    <property type="match status" value="2"/>
</dbReference>
<dbReference type="RefSeq" id="XP_003288830.1">
    <property type="nucleotide sequence ID" value="XM_003288782.1"/>
</dbReference>
<evidence type="ECO:0000313" key="14">
    <source>
        <dbReference type="Proteomes" id="UP000001064"/>
    </source>
</evidence>
<dbReference type="InterPro" id="IPR011993">
    <property type="entry name" value="PH-like_dom_sf"/>
</dbReference>
<dbReference type="KEGG" id="dpp:DICPUDRAFT_79612"/>
<dbReference type="GO" id="GO:0005484">
    <property type="term" value="F:SNAP receptor activity"/>
    <property type="evidence" value="ECO:0007669"/>
    <property type="project" value="InterPro"/>
</dbReference>
<evidence type="ECO:0000256" key="3">
    <source>
        <dbReference type="ARBA" id="ARBA00009480"/>
    </source>
</evidence>
<dbReference type="GeneID" id="10499441"/>
<dbReference type="InParanoid" id="F0ZN40"/>
<accession>F0ZN40</accession>
<evidence type="ECO:0000256" key="4">
    <source>
        <dbReference type="ARBA" id="ARBA00022448"/>
    </source>
</evidence>
<sequence length="463" mass="52683">MTSPADKANHLKVKTDLVRRTFNFPDTENVIQDYSCALNKVTLGKLYITENYLSFIASIGSTTEVIPLRKILDMKKDTTLFVNNAITFQTSTQTLSFGTFSHRDEAFTLIHHLWKCPPLIYNPNSVDSELKEGNLFKGQQQQQQQMNKKSSRVDTESTKMALRLAVETKETGISTLNELSYQAEVIDNIERNVENIHANLDRSDRLLKGIESFGGAISNSFNKEKPSNRPEFEPIDRTLQVRPRDEPPAEIDILEKLSNDSLVPGFIQIHNDRFIVLDANKKQKVDGMSTYTFDLIEYLVIRARPQHMDFRFFGNKHPRFRLASSYIQNIVNEIVLRSNGKYGKAPKVIFEPGIKEFVYGNPTIRFIPSAGRANQQSSLFTRASTLGISHFVKDAPEDIKGALLEQDKDLDEISNLLGDISNIARTIGDEADRSSEQLDRITVRVDQANDRLHTNNRRIEKML</sequence>
<feature type="domain" description="T-SNARE coiled-coil homology" evidence="12">
    <location>
        <begin position="167"/>
        <end position="210"/>
    </location>
</feature>
<protein>
    <recommendedName>
        <fullName evidence="9">Synaptosomal-associated protein 47</fullName>
    </recommendedName>
    <alternativeName>
        <fullName evidence="10">Synaptosomal-associated 47 kDa protein</fullName>
    </alternativeName>
</protein>
<keyword evidence="4" id="KW-0813">Transport</keyword>
<evidence type="ECO:0000256" key="9">
    <source>
        <dbReference type="ARBA" id="ARBA00024443"/>
    </source>
</evidence>
<evidence type="ECO:0000259" key="12">
    <source>
        <dbReference type="PROSITE" id="PS50192"/>
    </source>
</evidence>
<evidence type="ECO:0000256" key="7">
    <source>
        <dbReference type="ARBA" id="ARBA00023136"/>
    </source>
</evidence>
<dbReference type="Gene3D" id="1.20.5.110">
    <property type="match status" value="2"/>
</dbReference>
<dbReference type="eggNOG" id="KOG1032">
    <property type="taxonomic scope" value="Eukaryota"/>
</dbReference>
<name>F0ZN40_DICPU</name>
<comment type="function">
    <text evidence="11">Essential for proper morphogenesis of the vacuole. May exist as structural reinforcement on the surface of the vacuolar membrane and be required for maintenance against rupture by osmotic pressure.</text>
</comment>
<dbReference type="FunCoup" id="F0ZN40">
    <property type="interactions" value="6"/>
</dbReference>
<comment type="similarity">
    <text evidence="8">Belongs to the SVAP1 family.</text>
</comment>
<dbReference type="STRING" id="5786.F0ZN40"/>